<evidence type="ECO:0000256" key="1">
    <source>
        <dbReference type="SAM" id="MobiDB-lite"/>
    </source>
</evidence>
<name>A0ABD0V8I7_DENTH</name>
<evidence type="ECO:0000313" key="3">
    <source>
        <dbReference type="Proteomes" id="UP001552299"/>
    </source>
</evidence>
<feature type="compositionally biased region" description="Basic residues" evidence="1">
    <location>
        <begin position="94"/>
        <end position="106"/>
    </location>
</feature>
<reference evidence="2 3" key="1">
    <citation type="journal article" date="2024" name="Plant Biotechnol. J.">
        <title>Dendrobium thyrsiflorum genome and its molecular insights into genes involved in important horticultural traits.</title>
        <authorList>
            <person name="Chen B."/>
            <person name="Wang J.Y."/>
            <person name="Zheng P.J."/>
            <person name="Li K.L."/>
            <person name="Liang Y.M."/>
            <person name="Chen X.F."/>
            <person name="Zhang C."/>
            <person name="Zhao X."/>
            <person name="He X."/>
            <person name="Zhang G.Q."/>
            <person name="Liu Z.J."/>
            <person name="Xu Q."/>
        </authorList>
    </citation>
    <scope>NUCLEOTIDE SEQUENCE [LARGE SCALE GENOMIC DNA]</scope>
    <source>
        <strain evidence="2">GZMU011</strain>
    </source>
</reference>
<comment type="caution">
    <text evidence="2">The sequence shown here is derived from an EMBL/GenBank/DDBJ whole genome shotgun (WGS) entry which is preliminary data.</text>
</comment>
<proteinExistence type="predicted"/>
<organism evidence="2 3">
    <name type="scientific">Dendrobium thyrsiflorum</name>
    <name type="common">Pinecone-like raceme dendrobium</name>
    <name type="synonym">Orchid</name>
    <dbReference type="NCBI Taxonomy" id="117978"/>
    <lineage>
        <taxon>Eukaryota</taxon>
        <taxon>Viridiplantae</taxon>
        <taxon>Streptophyta</taxon>
        <taxon>Embryophyta</taxon>
        <taxon>Tracheophyta</taxon>
        <taxon>Spermatophyta</taxon>
        <taxon>Magnoliopsida</taxon>
        <taxon>Liliopsida</taxon>
        <taxon>Asparagales</taxon>
        <taxon>Orchidaceae</taxon>
        <taxon>Epidendroideae</taxon>
        <taxon>Malaxideae</taxon>
        <taxon>Dendrobiinae</taxon>
        <taxon>Dendrobium</taxon>
    </lineage>
</organism>
<dbReference type="EMBL" id="JANQDX010000009">
    <property type="protein sequence ID" value="KAL0918793.1"/>
    <property type="molecule type" value="Genomic_DNA"/>
</dbReference>
<dbReference type="AlphaFoldDB" id="A0ABD0V8I7"/>
<accession>A0ABD0V8I7</accession>
<dbReference type="Proteomes" id="UP001552299">
    <property type="component" value="Unassembled WGS sequence"/>
</dbReference>
<sequence>MLILPRKETARVVTSSSVLPPKEVTERIDSRRTMGDYGLQEDNKDAESSSKESPKSPTELVLNLKWLLITYASTSKQHPSQASSSKFGKEKSKSSKKRTKSKKPKEKKIATQRAIDSLGEYY</sequence>
<feature type="compositionally biased region" description="Basic and acidic residues" evidence="1">
    <location>
        <begin position="1"/>
        <end position="10"/>
    </location>
</feature>
<evidence type="ECO:0000313" key="2">
    <source>
        <dbReference type="EMBL" id="KAL0918793.1"/>
    </source>
</evidence>
<feature type="compositionally biased region" description="Basic and acidic residues" evidence="1">
    <location>
        <begin position="41"/>
        <end position="54"/>
    </location>
</feature>
<gene>
    <name evidence="2" type="ORF">M5K25_010828</name>
</gene>
<keyword evidence="3" id="KW-1185">Reference proteome</keyword>
<feature type="region of interest" description="Disordered" evidence="1">
    <location>
        <begin position="1"/>
        <end position="58"/>
    </location>
</feature>
<feature type="region of interest" description="Disordered" evidence="1">
    <location>
        <begin position="74"/>
        <end position="122"/>
    </location>
</feature>
<protein>
    <submittedName>
        <fullName evidence="2">Uncharacterized protein</fullName>
    </submittedName>
</protein>
<feature type="compositionally biased region" description="Basic and acidic residues" evidence="1">
    <location>
        <begin position="23"/>
        <end position="34"/>
    </location>
</feature>